<evidence type="ECO:0000313" key="1">
    <source>
        <dbReference type="EMBL" id="KKS13160.1"/>
    </source>
</evidence>
<reference evidence="1 2" key="1">
    <citation type="journal article" date="2015" name="Nature">
        <title>rRNA introns, odd ribosomes, and small enigmatic genomes across a large radiation of phyla.</title>
        <authorList>
            <person name="Brown C.T."/>
            <person name="Hug L.A."/>
            <person name="Thomas B.C."/>
            <person name="Sharon I."/>
            <person name="Castelle C.J."/>
            <person name="Singh A."/>
            <person name="Wilkins M.J."/>
            <person name="Williams K.H."/>
            <person name="Banfield J.F."/>
        </authorList>
    </citation>
    <scope>NUCLEOTIDE SEQUENCE [LARGE SCALE GENOMIC DNA]</scope>
</reference>
<protein>
    <submittedName>
        <fullName evidence="1">Uncharacterized protein</fullName>
    </submittedName>
</protein>
<proteinExistence type="predicted"/>
<dbReference type="Proteomes" id="UP000034299">
    <property type="component" value="Unassembled WGS sequence"/>
</dbReference>
<dbReference type="EMBL" id="LCBP01000012">
    <property type="protein sequence ID" value="KKS13160.1"/>
    <property type="molecule type" value="Genomic_DNA"/>
</dbReference>
<name>A0A0G0WK05_9BACT</name>
<gene>
    <name evidence="1" type="ORF">UU69_C0012G0008</name>
</gene>
<evidence type="ECO:0000313" key="2">
    <source>
        <dbReference type="Proteomes" id="UP000034299"/>
    </source>
</evidence>
<dbReference type="AlphaFoldDB" id="A0A0G0WK05"/>
<sequence length="207" mass="24297">MNPTLFTVNNNLNVNKEKEKETKSDLRYFFVIRNPDDKDKICFSVLLKNNQKTLINTIWFSAFVGIAKTNFAPGLDEQSSFYIKSSDLDGGSYLCGYTKEYFKLPPETTLEILYFEIPKEKLENNGSLEFYFGSESIKKISFTASWEKGEVKDKLKEINSENFLNFLVYKNKKTVFENIWLFIKGSFKSLKSFLKRFKNWFVKDVNF</sequence>
<organism evidence="1 2">
    <name type="scientific">Candidatus Magasanikbacteria bacterium GW2011_GWA2_41_55</name>
    <dbReference type="NCBI Taxonomy" id="1619038"/>
    <lineage>
        <taxon>Bacteria</taxon>
        <taxon>Candidatus Magasanikiibacteriota</taxon>
    </lineage>
</organism>
<accession>A0A0G0WK05</accession>
<comment type="caution">
    <text evidence="1">The sequence shown here is derived from an EMBL/GenBank/DDBJ whole genome shotgun (WGS) entry which is preliminary data.</text>
</comment>